<dbReference type="AlphaFoldDB" id="A0A926DLV7"/>
<keyword evidence="2" id="KW-1185">Reference proteome</keyword>
<dbReference type="InterPro" id="IPR026989">
    <property type="entry name" value="TnpV"/>
</dbReference>
<dbReference type="EMBL" id="JACRSU010000001">
    <property type="protein sequence ID" value="MBC8540112.1"/>
    <property type="molecule type" value="Genomic_DNA"/>
</dbReference>
<dbReference type="Proteomes" id="UP000611762">
    <property type="component" value="Unassembled WGS sequence"/>
</dbReference>
<accession>A0A926DLV7</accession>
<gene>
    <name evidence="1" type="ORF">H8698_03870</name>
</gene>
<evidence type="ECO:0000313" key="1">
    <source>
        <dbReference type="EMBL" id="MBC8540112.1"/>
    </source>
</evidence>
<organism evidence="1 2">
    <name type="scientific">Congzhengia minquanensis</name>
    <dbReference type="NCBI Taxonomy" id="2763657"/>
    <lineage>
        <taxon>Bacteria</taxon>
        <taxon>Bacillati</taxon>
        <taxon>Bacillota</taxon>
        <taxon>Clostridia</taxon>
        <taxon>Eubacteriales</taxon>
        <taxon>Oscillospiraceae</taxon>
        <taxon>Congzhengia</taxon>
    </lineage>
</organism>
<dbReference type="RefSeq" id="WP_430393558.1">
    <property type="nucleotide sequence ID" value="NZ_JACRSU010000001.1"/>
</dbReference>
<proteinExistence type="predicted"/>
<sequence>MQELNYLRCGDYYIPDIRLEKPNIRLGKWGRMRREYLRLAHPVLFSELVLSEKLYEHCAKIESTAESRMEIIVPQLMKHYGVVEKLKASNQLEWVRQMNSCVAQAEEAIRLYYHRILILDWFCAIIRLKLVWRDWNVERTYILRHLYFAKRYAN</sequence>
<comment type="caution">
    <text evidence="1">The sequence shown here is derived from an EMBL/GenBank/DDBJ whole genome shotgun (WGS) entry which is preliminary data.</text>
</comment>
<protein>
    <submittedName>
        <fullName evidence="1">TnpV protein</fullName>
    </submittedName>
</protein>
<evidence type="ECO:0000313" key="2">
    <source>
        <dbReference type="Proteomes" id="UP000611762"/>
    </source>
</evidence>
<name>A0A926DLV7_9FIRM</name>
<reference evidence="1" key="1">
    <citation type="submission" date="2020-08" db="EMBL/GenBank/DDBJ databases">
        <title>Genome public.</title>
        <authorList>
            <person name="Liu C."/>
            <person name="Sun Q."/>
        </authorList>
    </citation>
    <scope>NUCLEOTIDE SEQUENCE</scope>
    <source>
        <strain evidence="1">H8</strain>
    </source>
</reference>
<dbReference type="Pfam" id="PF14198">
    <property type="entry name" value="TnpV"/>
    <property type="match status" value="1"/>
</dbReference>